<evidence type="ECO:0000256" key="1">
    <source>
        <dbReference type="ARBA" id="ARBA00004173"/>
    </source>
</evidence>
<dbReference type="GO" id="GO:0042775">
    <property type="term" value="P:mitochondrial ATP synthesis coupled electron transport"/>
    <property type="evidence" value="ECO:0007669"/>
    <property type="project" value="TreeGrafter"/>
</dbReference>
<keyword evidence="3" id="KW-1015">Disulfide bond</keyword>
<keyword evidence="2" id="KW-0496">Mitochondrion</keyword>
<dbReference type="GO" id="GO:0008535">
    <property type="term" value="P:respiratory chain complex IV assembly"/>
    <property type="evidence" value="ECO:0007669"/>
    <property type="project" value="InterPro"/>
</dbReference>
<evidence type="ECO:0000256" key="2">
    <source>
        <dbReference type="ARBA" id="ARBA00023128"/>
    </source>
</evidence>
<dbReference type="AlphaFoldDB" id="A0A0X3P3A7"/>
<comment type="subcellular location">
    <subcellularLocation>
        <location evidence="1">Mitochondrion</location>
    </subcellularLocation>
</comment>
<name>A0A0X3P3A7_SCHSO</name>
<reference evidence="4" key="1">
    <citation type="submission" date="2016-01" db="EMBL/GenBank/DDBJ databases">
        <title>Reference transcriptome for the parasite Schistocephalus solidus: insights into the molecular evolution of parasitism.</title>
        <authorList>
            <person name="Hebert F.O."/>
            <person name="Grambauer S."/>
            <person name="Barber I."/>
            <person name="Landry C.R."/>
            <person name="Aubin-Horth N."/>
        </authorList>
    </citation>
    <scope>NUCLEOTIDE SEQUENCE</scope>
</reference>
<evidence type="ECO:0000313" key="4">
    <source>
        <dbReference type="EMBL" id="JAP46389.1"/>
    </source>
</evidence>
<sequence>MSSVSTQSKTGSVFKGMAPTREERQKCWDARDAFWKCIKTVYADPKNVVPEELSATVKTARCLNDRKAYEAVCPESWIKMFDRQHDFKLFRAEKAEADLIAAAKSA</sequence>
<protein>
    <submittedName>
        <fullName evidence="4">Cytochrome c oxidase assembly factor 6 homolog</fullName>
    </submittedName>
</protein>
<dbReference type="Gene3D" id="1.10.10.140">
    <property type="entry name" value="Cytochrome c oxidase, subunit VIb"/>
    <property type="match status" value="1"/>
</dbReference>
<dbReference type="InterPro" id="IPR048280">
    <property type="entry name" value="COX6B-like"/>
</dbReference>
<dbReference type="EMBL" id="GEEE01016836">
    <property type="protein sequence ID" value="JAP46389.1"/>
    <property type="molecule type" value="Transcribed_RNA"/>
</dbReference>
<dbReference type="SUPFAM" id="SSF47694">
    <property type="entry name" value="Cytochrome c oxidase subunit h"/>
    <property type="match status" value="1"/>
</dbReference>
<organism evidence="4">
    <name type="scientific">Schistocephalus solidus</name>
    <name type="common">Tapeworm</name>
    <dbReference type="NCBI Taxonomy" id="70667"/>
    <lineage>
        <taxon>Eukaryota</taxon>
        <taxon>Metazoa</taxon>
        <taxon>Spiralia</taxon>
        <taxon>Lophotrochozoa</taxon>
        <taxon>Platyhelminthes</taxon>
        <taxon>Cestoda</taxon>
        <taxon>Eucestoda</taxon>
        <taxon>Diphyllobothriidea</taxon>
        <taxon>Diphyllobothriidae</taxon>
        <taxon>Schistocephalus</taxon>
    </lineage>
</organism>
<dbReference type="Pfam" id="PF02297">
    <property type="entry name" value="COX6B"/>
    <property type="match status" value="1"/>
</dbReference>
<dbReference type="PANTHER" id="PTHR46690:SF1">
    <property type="entry name" value="CYTOCHROME C OXIDASE ASSEMBLY FACTOR 6 HOMOLOG"/>
    <property type="match status" value="1"/>
</dbReference>
<dbReference type="InterPro" id="IPR036549">
    <property type="entry name" value="CX6/COA6-like_sf"/>
</dbReference>
<gene>
    <name evidence="4" type="primary">COA6</name>
    <name evidence="4" type="ORF">TR112908</name>
</gene>
<dbReference type="PANTHER" id="PTHR46690">
    <property type="entry name" value="CYTOCHROME C OXIDASE ASSEMBLY FACTOR 6 HOMOLOG"/>
    <property type="match status" value="1"/>
</dbReference>
<accession>A0A0X3P3A7</accession>
<dbReference type="PROSITE" id="PS51808">
    <property type="entry name" value="CHCH"/>
    <property type="match status" value="1"/>
</dbReference>
<proteinExistence type="predicted"/>
<dbReference type="InterPro" id="IPR042289">
    <property type="entry name" value="COA6"/>
</dbReference>
<dbReference type="GO" id="GO:0005739">
    <property type="term" value="C:mitochondrion"/>
    <property type="evidence" value="ECO:0007669"/>
    <property type="project" value="UniProtKB-SubCell"/>
</dbReference>
<dbReference type="EMBL" id="GEEE01015404">
    <property type="protein sequence ID" value="JAP47821.1"/>
    <property type="molecule type" value="Transcribed_RNA"/>
</dbReference>
<evidence type="ECO:0000256" key="3">
    <source>
        <dbReference type="ARBA" id="ARBA00023157"/>
    </source>
</evidence>